<evidence type="ECO:0000313" key="9">
    <source>
        <dbReference type="Proteomes" id="UP000789390"/>
    </source>
</evidence>
<comment type="similarity">
    <text evidence="4">Belongs to the ZFTRAF1 family.</text>
</comment>
<dbReference type="GO" id="GO:0008270">
    <property type="term" value="F:zinc ion binding"/>
    <property type="evidence" value="ECO:0007669"/>
    <property type="project" value="UniProtKB-KW"/>
</dbReference>
<organism evidence="8 9">
    <name type="scientific">Daphnia galeata</name>
    <dbReference type="NCBI Taxonomy" id="27404"/>
    <lineage>
        <taxon>Eukaryota</taxon>
        <taxon>Metazoa</taxon>
        <taxon>Ecdysozoa</taxon>
        <taxon>Arthropoda</taxon>
        <taxon>Crustacea</taxon>
        <taxon>Branchiopoda</taxon>
        <taxon>Diplostraca</taxon>
        <taxon>Cladocera</taxon>
        <taxon>Anomopoda</taxon>
        <taxon>Daphniidae</taxon>
        <taxon>Daphnia</taxon>
    </lineage>
</organism>
<dbReference type="Proteomes" id="UP000789390">
    <property type="component" value="Unassembled WGS sequence"/>
</dbReference>
<dbReference type="EMBL" id="CAKKLH010000013">
    <property type="protein sequence ID" value="CAH0099058.1"/>
    <property type="molecule type" value="Genomic_DNA"/>
</dbReference>
<dbReference type="AlphaFoldDB" id="A0A8J2WGX6"/>
<dbReference type="InterPro" id="IPR001841">
    <property type="entry name" value="Znf_RING"/>
</dbReference>
<dbReference type="OrthoDB" id="10062218at2759"/>
<dbReference type="Gene3D" id="3.30.40.10">
    <property type="entry name" value="Zinc/RING finger domain, C3HC4 (zinc finger)"/>
    <property type="match status" value="2"/>
</dbReference>
<evidence type="ECO:0000259" key="7">
    <source>
        <dbReference type="PROSITE" id="PS50089"/>
    </source>
</evidence>
<dbReference type="SUPFAM" id="SSF49599">
    <property type="entry name" value="TRAF domain-like"/>
    <property type="match status" value="1"/>
</dbReference>
<proteinExistence type="inferred from homology"/>
<evidence type="ECO:0000256" key="1">
    <source>
        <dbReference type="ARBA" id="ARBA00022723"/>
    </source>
</evidence>
<evidence type="ECO:0000313" key="8">
    <source>
        <dbReference type="EMBL" id="CAH0099058.1"/>
    </source>
</evidence>
<dbReference type="InterPro" id="IPR039338">
    <property type="entry name" value="ZFTRAF1"/>
</dbReference>
<evidence type="ECO:0000256" key="5">
    <source>
        <dbReference type="PROSITE-ProRule" id="PRU00175"/>
    </source>
</evidence>
<gene>
    <name evidence="8" type="ORF">DGAL_LOCUS1167</name>
</gene>
<feature type="domain" description="RING-type" evidence="7">
    <location>
        <begin position="61"/>
        <end position="106"/>
    </location>
</feature>
<protein>
    <recommendedName>
        <fullName evidence="7">RING-type domain-containing protein</fullName>
    </recommendedName>
</protein>
<evidence type="ECO:0000256" key="3">
    <source>
        <dbReference type="ARBA" id="ARBA00022833"/>
    </source>
</evidence>
<dbReference type="PROSITE" id="PS50089">
    <property type="entry name" value="ZF_RING_2"/>
    <property type="match status" value="1"/>
</dbReference>
<feature type="region of interest" description="Disordered" evidence="6">
    <location>
        <begin position="17"/>
        <end position="48"/>
    </location>
</feature>
<evidence type="ECO:0000256" key="6">
    <source>
        <dbReference type="SAM" id="MobiDB-lite"/>
    </source>
</evidence>
<dbReference type="SUPFAM" id="SSF57850">
    <property type="entry name" value="RING/U-box"/>
    <property type="match status" value="1"/>
</dbReference>
<dbReference type="CDD" id="cd16505">
    <property type="entry name" value="RING-HC_CYHR1"/>
    <property type="match status" value="1"/>
</dbReference>
<accession>A0A8J2WGX6</accession>
<dbReference type="GO" id="GO:0005634">
    <property type="term" value="C:nucleus"/>
    <property type="evidence" value="ECO:0007669"/>
    <property type="project" value="TreeGrafter"/>
</dbReference>
<name>A0A8J2WGX6_9CRUS</name>
<keyword evidence="1" id="KW-0479">Metal-binding</keyword>
<keyword evidence="3" id="KW-0862">Zinc</keyword>
<dbReference type="PANTHER" id="PTHR23059">
    <property type="entry name" value="CYSTEINE AND HISTIDINE-RICH PROTEIN 1"/>
    <property type="match status" value="1"/>
</dbReference>
<feature type="compositionally biased region" description="Basic and acidic residues" evidence="6">
    <location>
        <begin position="35"/>
        <end position="48"/>
    </location>
</feature>
<reference evidence="8" key="1">
    <citation type="submission" date="2021-11" db="EMBL/GenBank/DDBJ databases">
        <authorList>
            <person name="Schell T."/>
        </authorList>
    </citation>
    <scope>NUCLEOTIDE SEQUENCE</scope>
    <source>
        <strain evidence="8">M5</strain>
    </source>
</reference>
<evidence type="ECO:0000256" key="2">
    <source>
        <dbReference type="ARBA" id="ARBA00022771"/>
    </source>
</evidence>
<comment type="caution">
    <text evidence="8">The sequence shown here is derived from an EMBL/GenBank/DDBJ whole genome shotgun (WGS) entry which is preliminary data.</text>
</comment>
<dbReference type="PANTHER" id="PTHR23059:SF4">
    <property type="entry name" value="ZINC FINGER TRAF-TYPE-CONTAINING PROTEIN 1"/>
    <property type="match status" value="1"/>
</dbReference>
<dbReference type="InterPro" id="IPR013083">
    <property type="entry name" value="Znf_RING/FYVE/PHD"/>
</dbReference>
<keyword evidence="2 5" id="KW-0863">Zinc-finger</keyword>
<keyword evidence="9" id="KW-1185">Reference proteome</keyword>
<evidence type="ECO:0000256" key="4">
    <source>
        <dbReference type="ARBA" id="ARBA00034319"/>
    </source>
</evidence>
<sequence>MADVNLASSSDVVIESRESIETGNEAFEPAFKKQRKEESNAEKTKNADERLETRLGGILCCSVCLDLPSSAVYQCSNGHLSCVGCFNHLLADARMRDETATCPNCRTEISKTLSSRNLAVEKAVSELPAQCRYCSNEYSRNTVEKHEKELCEERTTMCKFSRIGCQWRGPFHEVVVHESVCVHPHRSGGELMEYLLNMDGNHQEEKKLYGTLFDLLSFEKIAFSDVQLKPYRTDEFIHKLYYETSRFYAFSHQWVIKARINADQKDPTQSSERGISYQLILKSKATSPITLYFLMLRGPFGEMQVQPKIYHFEFSESNCESPLVAFPLTDSAECNKVLSGKAINCRFVYNAIDMGL</sequence>